<keyword evidence="4" id="KW-0274">FAD</keyword>
<feature type="domain" description="FAD dependent oxidoreductase" evidence="6">
    <location>
        <begin position="56"/>
        <end position="172"/>
    </location>
</feature>
<evidence type="ECO:0000313" key="8">
    <source>
        <dbReference type="Proteomes" id="UP001408356"/>
    </source>
</evidence>
<evidence type="ECO:0000256" key="3">
    <source>
        <dbReference type="ARBA" id="ARBA00022630"/>
    </source>
</evidence>
<dbReference type="Pfam" id="PF01266">
    <property type="entry name" value="DAO"/>
    <property type="match status" value="1"/>
</dbReference>
<gene>
    <name evidence="7" type="ORF">SUNI508_12638</name>
</gene>
<evidence type="ECO:0000256" key="2">
    <source>
        <dbReference type="ARBA" id="ARBA00010989"/>
    </source>
</evidence>
<sequence length="357" mass="39372">MSDIPDYPIVGAGCFGASTAFHLKQAYPNADVVLVDRVPSPARSQQHMISTRSSGPRYEKLLGRGKSPMELLITEEARQRFPILSHCDLTEASQCVWNHSAGWGDAAAALRAFIQSAVDVGVRYEVATVSKVMFEDDVTCTGVSTADGRQLLAKKVILASGAYTPWLLAESAPDRPYIPADERTAAAGVLMCAFTLGSGEEAKFKDAPVIVYPYGDFPGSSSGAHLVKCTHECPYTNKVYHEPSKQEISVQPSNPTQMTWSLDFPDSLKENSLKVKQVLFKDYIKGMRPGKYRLCCAGGSSFHGWKFLPIVGKYVVQMLGDELSEEHASRWAWDRIFTPIVTTYTPRKDLRDLPGFY</sequence>
<organism evidence="7 8">
    <name type="scientific">Seiridium unicorne</name>
    <dbReference type="NCBI Taxonomy" id="138068"/>
    <lineage>
        <taxon>Eukaryota</taxon>
        <taxon>Fungi</taxon>
        <taxon>Dikarya</taxon>
        <taxon>Ascomycota</taxon>
        <taxon>Pezizomycotina</taxon>
        <taxon>Sordariomycetes</taxon>
        <taxon>Xylariomycetidae</taxon>
        <taxon>Amphisphaeriales</taxon>
        <taxon>Sporocadaceae</taxon>
        <taxon>Seiridium</taxon>
    </lineage>
</organism>
<dbReference type="Proteomes" id="UP001408356">
    <property type="component" value="Unassembled WGS sequence"/>
</dbReference>
<dbReference type="InterPro" id="IPR006076">
    <property type="entry name" value="FAD-dep_OxRdtase"/>
</dbReference>
<comment type="similarity">
    <text evidence="2">Belongs to the MSOX/MTOX family.</text>
</comment>
<keyword evidence="8" id="KW-1185">Reference proteome</keyword>
<keyword evidence="3" id="KW-0285">Flavoprotein</keyword>
<dbReference type="PANTHER" id="PTHR10961">
    <property type="entry name" value="PEROXISOMAL SARCOSINE OXIDASE"/>
    <property type="match status" value="1"/>
</dbReference>
<dbReference type="Gene3D" id="3.50.50.60">
    <property type="entry name" value="FAD/NAD(P)-binding domain"/>
    <property type="match status" value="2"/>
</dbReference>
<dbReference type="PANTHER" id="PTHR10961:SF37">
    <property type="entry name" value="FAD DEPENDENT OXIDOREDUCTASE DOMAIN-CONTAINING PROTEIN"/>
    <property type="match status" value="1"/>
</dbReference>
<keyword evidence="5" id="KW-0560">Oxidoreductase</keyword>
<comment type="caution">
    <text evidence="7">The sequence shown here is derived from an EMBL/GenBank/DDBJ whole genome shotgun (WGS) entry which is preliminary data.</text>
</comment>
<dbReference type="EMBL" id="JARVKF010000006">
    <property type="protein sequence ID" value="KAK9426094.1"/>
    <property type="molecule type" value="Genomic_DNA"/>
</dbReference>
<comment type="cofactor">
    <cofactor evidence="1">
        <name>FAD</name>
        <dbReference type="ChEBI" id="CHEBI:57692"/>
    </cofactor>
</comment>
<accession>A0ABR2VGR5</accession>
<dbReference type="SUPFAM" id="SSF51905">
    <property type="entry name" value="FAD/NAD(P)-binding domain"/>
    <property type="match status" value="1"/>
</dbReference>
<dbReference type="InterPro" id="IPR045170">
    <property type="entry name" value="MTOX"/>
</dbReference>
<evidence type="ECO:0000256" key="4">
    <source>
        <dbReference type="ARBA" id="ARBA00022827"/>
    </source>
</evidence>
<evidence type="ECO:0000256" key="5">
    <source>
        <dbReference type="ARBA" id="ARBA00023002"/>
    </source>
</evidence>
<protein>
    <submittedName>
        <fullName evidence="7">FAD dependent oxidoreductase domain-containing protein</fullName>
    </submittedName>
</protein>
<dbReference type="InterPro" id="IPR036188">
    <property type="entry name" value="FAD/NAD-bd_sf"/>
</dbReference>
<evidence type="ECO:0000259" key="6">
    <source>
        <dbReference type="Pfam" id="PF01266"/>
    </source>
</evidence>
<evidence type="ECO:0000256" key="1">
    <source>
        <dbReference type="ARBA" id="ARBA00001974"/>
    </source>
</evidence>
<name>A0ABR2VGR5_9PEZI</name>
<evidence type="ECO:0000313" key="7">
    <source>
        <dbReference type="EMBL" id="KAK9426094.1"/>
    </source>
</evidence>
<proteinExistence type="inferred from homology"/>
<reference evidence="7 8" key="1">
    <citation type="journal article" date="2024" name="J. Plant Pathol.">
        <title>Sequence and assembly of the genome of Seiridium unicorne, isolate CBS 538.82, causal agent of cypress canker disease.</title>
        <authorList>
            <person name="Scali E."/>
            <person name="Rocca G.D."/>
            <person name="Danti R."/>
            <person name="Garbelotto M."/>
            <person name="Barberini S."/>
            <person name="Baroncelli R."/>
            <person name="Emiliani G."/>
        </authorList>
    </citation>
    <scope>NUCLEOTIDE SEQUENCE [LARGE SCALE GENOMIC DNA]</scope>
    <source>
        <strain evidence="7 8">BM-138-508</strain>
    </source>
</reference>